<keyword evidence="3" id="KW-0804">Transcription</keyword>
<dbReference type="InterPro" id="IPR028082">
    <property type="entry name" value="Peripla_BP_I"/>
</dbReference>
<dbReference type="EMBL" id="PIQG01000001">
    <property type="protein sequence ID" value="RUO79217.1"/>
    <property type="molecule type" value="Genomic_DNA"/>
</dbReference>
<reference evidence="5 6" key="1">
    <citation type="journal article" date="2011" name="Front. Microbiol.">
        <title>Genomic signatures of strain selection and enhancement in Bacillus atrophaeus var. globigii, a historical biowarfare simulant.</title>
        <authorList>
            <person name="Gibbons H.S."/>
            <person name="Broomall S.M."/>
            <person name="McNew L.A."/>
            <person name="Daligault H."/>
            <person name="Chapman C."/>
            <person name="Bruce D."/>
            <person name="Karavis M."/>
            <person name="Krepps M."/>
            <person name="McGregor P.A."/>
            <person name="Hong C."/>
            <person name="Park K.H."/>
            <person name="Akmal A."/>
            <person name="Feldman A."/>
            <person name="Lin J.S."/>
            <person name="Chang W.E."/>
            <person name="Higgs B.W."/>
            <person name="Demirev P."/>
            <person name="Lindquist J."/>
            <person name="Liem A."/>
            <person name="Fochler E."/>
            <person name="Read T.D."/>
            <person name="Tapia R."/>
            <person name="Johnson S."/>
            <person name="Bishop-Lilly K.A."/>
            <person name="Detter C."/>
            <person name="Han C."/>
            <person name="Sozhamannan S."/>
            <person name="Rosenzweig C.N."/>
            <person name="Skowronski E.W."/>
        </authorList>
    </citation>
    <scope>NUCLEOTIDE SEQUENCE [LARGE SCALE GENOMIC DNA]</scope>
    <source>
        <strain evidence="5 6">PIT1</strain>
    </source>
</reference>
<dbReference type="Gene3D" id="1.10.260.40">
    <property type="entry name" value="lambda repressor-like DNA-binding domains"/>
    <property type="match status" value="1"/>
</dbReference>
<feature type="domain" description="HTH lacI-type" evidence="4">
    <location>
        <begin position="2"/>
        <end position="56"/>
    </location>
</feature>
<evidence type="ECO:0000256" key="2">
    <source>
        <dbReference type="ARBA" id="ARBA00023125"/>
    </source>
</evidence>
<dbReference type="OrthoDB" id="9798934at2"/>
<dbReference type="Proteomes" id="UP000288279">
    <property type="component" value="Unassembled WGS sequence"/>
</dbReference>
<dbReference type="InterPro" id="IPR000843">
    <property type="entry name" value="HTH_LacI"/>
</dbReference>
<dbReference type="PANTHER" id="PTHR30146">
    <property type="entry name" value="LACI-RELATED TRANSCRIPTIONAL REPRESSOR"/>
    <property type="match status" value="1"/>
</dbReference>
<keyword evidence="6" id="KW-1185">Reference proteome</keyword>
<dbReference type="AlphaFoldDB" id="A0A432ZMV6"/>
<name>A0A432ZMV6_9GAMM</name>
<dbReference type="SUPFAM" id="SSF53822">
    <property type="entry name" value="Periplasmic binding protein-like I"/>
    <property type="match status" value="1"/>
</dbReference>
<evidence type="ECO:0000259" key="4">
    <source>
        <dbReference type="PROSITE" id="PS50932"/>
    </source>
</evidence>
<dbReference type="CDD" id="cd01392">
    <property type="entry name" value="HTH_LacI"/>
    <property type="match status" value="1"/>
</dbReference>
<accession>A0A432ZMV6</accession>
<sequence>MATIYEVSKLAGVSLATVSRVINNTATVREATRERVEKAMRELGYQPNTMAQSLASNRSNSVGVVVSELNGPFYGTLLSEIEKAFRAVGKHVVFAASHSDQAIEQQSIEFLKSRRVDALILHVESVSDEYLAKLNQTDCPVIILNRDVPALEKQCITLNNRLGGYLAAHYLLQLGHRDIAYIAGPQWKSDARDRYLGHCDALREAGIEPNPELFYEGDFQETGGTQGFLALQQKAIAFSAVVCGNDEMAAGVIAEAHDQDIDIPEKLSIIGFDNVNFSHYVYPKLTTIDYPIASMGQMAAHWILQHVYQQKTPPLQQLFEPKLVIRDSTTHYDDNCAKNSP</sequence>
<evidence type="ECO:0000313" key="5">
    <source>
        <dbReference type="EMBL" id="RUO79217.1"/>
    </source>
</evidence>
<gene>
    <name evidence="5" type="ORF">CWI83_01505</name>
</gene>
<comment type="caution">
    <text evidence="5">The sequence shown here is derived from an EMBL/GenBank/DDBJ whole genome shotgun (WGS) entry which is preliminary data.</text>
</comment>
<dbReference type="PRINTS" id="PR00036">
    <property type="entry name" value="HTHLACI"/>
</dbReference>
<dbReference type="GO" id="GO:0000976">
    <property type="term" value="F:transcription cis-regulatory region binding"/>
    <property type="evidence" value="ECO:0007669"/>
    <property type="project" value="TreeGrafter"/>
</dbReference>
<dbReference type="GO" id="GO:0003700">
    <property type="term" value="F:DNA-binding transcription factor activity"/>
    <property type="evidence" value="ECO:0007669"/>
    <property type="project" value="TreeGrafter"/>
</dbReference>
<dbReference type="Gene3D" id="3.40.50.2300">
    <property type="match status" value="2"/>
</dbReference>
<evidence type="ECO:0000256" key="3">
    <source>
        <dbReference type="ARBA" id="ARBA00023163"/>
    </source>
</evidence>
<dbReference type="InterPro" id="IPR046335">
    <property type="entry name" value="LacI/GalR-like_sensor"/>
</dbReference>
<dbReference type="InterPro" id="IPR010982">
    <property type="entry name" value="Lambda_DNA-bd_dom_sf"/>
</dbReference>
<evidence type="ECO:0000313" key="6">
    <source>
        <dbReference type="Proteomes" id="UP000288279"/>
    </source>
</evidence>
<dbReference type="Pfam" id="PF13377">
    <property type="entry name" value="Peripla_BP_3"/>
    <property type="match status" value="1"/>
</dbReference>
<dbReference type="Pfam" id="PF00356">
    <property type="entry name" value="LacI"/>
    <property type="match status" value="1"/>
</dbReference>
<proteinExistence type="predicted"/>
<dbReference type="PANTHER" id="PTHR30146:SF109">
    <property type="entry name" value="HTH-TYPE TRANSCRIPTIONAL REGULATOR GALS"/>
    <property type="match status" value="1"/>
</dbReference>
<protein>
    <submittedName>
        <fullName evidence="5">LacI family transcriptional regulator</fullName>
    </submittedName>
</protein>
<dbReference type="SMART" id="SM00354">
    <property type="entry name" value="HTH_LACI"/>
    <property type="match status" value="1"/>
</dbReference>
<evidence type="ECO:0000256" key="1">
    <source>
        <dbReference type="ARBA" id="ARBA00023015"/>
    </source>
</evidence>
<dbReference type="CDD" id="cd06270">
    <property type="entry name" value="PBP1_GalS-like"/>
    <property type="match status" value="1"/>
</dbReference>
<organism evidence="5 6">
    <name type="scientific">Pseudidiomarina taiwanensis</name>
    <dbReference type="NCBI Taxonomy" id="337250"/>
    <lineage>
        <taxon>Bacteria</taxon>
        <taxon>Pseudomonadati</taxon>
        <taxon>Pseudomonadota</taxon>
        <taxon>Gammaproteobacteria</taxon>
        <taxon>Alteromonadales</taxon>
        <taxon>Idiomarinaceae</taxon>
        <taxon>Pseudidiomarina</taxon>
    </lineage>
</organism>
<dbReference type="SUPFAM" id="SSF47413">
    <property type="entry name" value="lambda repressor-like DNA-binding domains"/>
    <property type="match status" value="1"/>
</dbReference>
<keyword evidence="1" id="KW-0805">Transcription regulation</keyword>
<dbReference type="RefSeq" id="WP_126824747.1">
    <property type="nucleotide sequence ID" value="NZ_PIQG01000001.1"/>
</dbReference>
<dbReference type="PROSITE" id="PS50932">
    <property type="entry name" value="HTH_LACI_2"/>
    <property type="match status" value="1"/>
</dbReference>
<keyword evidence="2" id="KW-0238">DNA-binding</keyword>